<gene>
    <name evidence="1" type="primary">CR847511.1</name>
</gene>
<dbReference type="EMBL" id="HADZ01016233">
    <property type="protein sequence ID" value="SBP80174.1"/>
    <property type="molecule type" value="Transcribed_RNA"/>
</dbReference>
<sequence length="84" mass="9352">MGTRTTVGMLWRMVHRMTGARVQQRILVLSGGNVTAVRDKEKAGLLVSHFQRVHSSSNVTLADRAYWETMLAGDVIDLRGDRVA</sequence>
<proteinExistence type="predicted"/>
<feature type="non-terminal residue" evidence="1">
    <location>
        <position position="84"/>
    </location>
</feature>
<reference evidence="1" key="2">
    <citation type="submission" date="2016-06" db="EMBL/GenBank/DDBJ databases">
        <title>The genome of a short-lived fish provides insights into sex chromosome evolution and the genetic control of aging.</title>
        <authorList>
            <person name="Reichwald K."/>
            <person name="Felder M."/>
            <person name="Petzold A."/>
            <person name="Koch P."/>
            <person name="Groth M."/>
            <person name="Platzer M."/>
        </authorList>
    </citation>
    <scope>NUCLEOTIDE SEQUENCE</scope>
    <source>
        <tissue evidence="1">Brain</tissue>
    </source>
</reference>
<organism evidence="1">
    <name type="scientific">Nothobranchius kadleci</name>
    <name type="common">African annual killifish</name>
    <dbReference type="NCBI Taxonomy" id="1051664"/>
    <lineage>
        <taxon>Eukaryota</taxon>
        <taxon>Metazoa</taxon>
        <taxon>Chordata</taxon>
        <taxon>Craniata</taxon>
        <taxon>Vertebrata</taxon>
        <taxon>Euteleostomi</taxon>
        <taxon>Actinopterygii</taxon>
        <taxon>Neopterygii</taxon>
        <taxon>Teleostei</taxon>
        <taxon>Neoteleostei</taxon>
        <taxon>Acanthomorphata</taxon>
        <taxon>Ovalentaria</taxon>
        <taxon>Atherinomorphae</taxon>
        <taxon>Cyprinodontiformes</taxon>
        <taxon>Nothobranchiidae</taxon>
        <taxon>Nothobranchius</taxon>
    </lineage>
</organism>
<dbReference type="AlphaFoldDB" id="A0A1A8CKB9"/>
<protein>
    <submittedName>
        <fullName evidence="1">Uncharacterized protein</fullName>
    </submittedName>
</protein>
<name>A0A1A8CKB9_NOTKA</name>
<evidence type="ECO:0000313" key="1">
    <source>
        <dbReference type="EMBL" id="SBP80174.1"/>
    </source>
</evidence>
<accession>A0A1A8CKB9</accession>
<reference evidence="1" key="1">
    <citation type="submission" date="2016-05" db="EMBL/GenBank/DDBJ databases">
        <authorList>
            <person name="Lavstsen T."/>
            <person name="Jespersen J.S."/>
        </authorList>
    </citation>
    <scope>NUCLEOTIDE SEQUENCE</scope>
    <source>
        <tissue evidence="1">Brain</tissue>
    </source>
</reference>